<dbReference type="AlphaFoldDB" id="A9VV84"/>
<keyword evidence="1" id="KW-1133">Transmembrane helix</keyword>
<evidence type="ECO:0000256" key="1">
    <source>
        <dbReference type="SAM" id="Phobius"/>
    </source>
</evidence>
<dbReference type="HOGENOM" id="CLU_1118435_0_0_9"/>
<feature type="transmembrane region" description="Helical" evidence="1">
    <location>
        <begin position="218"/>
        <end position="245"/>
    </location>
</feature>
<dbReference type="eggNOG" id="ENOG5031SY8">
    <property type="taxonomic scope" value="Bacteria"/>
</dbReference>
<evidence type="ECO:0000313" key="2">
    <source>
        <dbReference type="EMBL" id="ABY46516.1"/>
    </source>
</evidence>
<name>A9VV84_BACMK</name>
<protein>
    <submittedName>
        <fullName evidence="2">Uncharacterized protein</fullName>
    </submittedName>
</protein>
<keyword evidence="1" id="KW-0472">Membrane</keyword>
<keyword evidence="2" id="KW-0614">Plasmid</keyword>
<evidence type="ECO:0000313" key="3">
    <source>
        <dbReference type="Proteomes" id="UP000002154"/>
    </source>
</evidence>
<geneLocation type="plasmid" evidence="2 3">
    <name>pBWB401</name>
</geneLocation>
<sequence>MLVIKILANKYEIKGEIYVSLMKKFAAVAMASTLFFGWSGSSTFASPNTESVSKNVSVNQNKDMKSTFKKMNDLANTTKVIQDSQRIQDIKITAENSISSGKVVLNHSDAQLDFDNAKYLDISQDNKSYKSITIPIVGDQYNLISNLTVIFDSQDKISNYSETLITKSENNKFVITSYSDGELVQNQVTDVDYKSNSEVKKSLDRINAQAINVDAPQYSMGAVAACIAAVATMGAGSIAGVIACFNKL</sequence>
<keyword evidence="1" id="KW-0812">Transmembrane</keyword>
<dbReference type="KEGG" id="bwe:BcerKBAB4_5534"/>
<proteinExistence type="predicted"/>
<organism evidence="2 3">
    <name type="scientific">Bacillus mycoides (strain KBAB4)</name>
    <name type="common">Bacillus weihenstephanensis</name>
    <dbReference type="NCBI Taxonomy" id="315730"/>
    <lineage>
        <taxon>Bacteria</taxon>
        <taxon>Bacillati</taxon>
        <taxon>Bacillota</taxon>
        <taxon>Bacilli</taxon>
        <taxon>Bacillales</taxon>
        <taxon>Bacillaceae</taxon>
        <taxon>Bacillus</taxon>
        <taxon>Bacillus cereus group</taxon>
    </lineage>
</organism>
<reference evidence="2 3" key="1">
    <citation type="journal article" date="2008" name="Chem. Biol. Interact.">
        <title>Extending the Bacillus cereus group genomics to putative food-borne pathogens of different toxicity.</title>
        <authorList>
            <person name="Lapidus A."/>
            <person name="Goltsman E."/>
            <person name="Auger S."/>
            <person name="Galleron N."/>
            <person name="Segurens B."/>
            <person name="Dossat C."/>
            <person name="Land M.L."/>
            <person name="Broussolle V."/>
            <person name="Brillard J."/>
            <person name="Guinebretiere M.H."/>
            <person name="Sanchis V."/>
            <person name="Nguen-The C."/>
            <person name="Lereclus D."/>
            <person name="Richardson P."/>
            <person name="Wincker P."/>
            <person name="Weissenbach J."/>
            <person name="Ehrlich S.D."/>
            <person name="Sorokin A."/>
        </authorList>
    </citation>
    <scope>NUCLEOTIDE SEQUENCE [LARGE SCALE GENOMIC DNA]</scope>
    <source>
        <strain evidence="2 3">KBAB4</strain>
        <plasmid evidence="2 3">pBWB401</plasmid>
    </source>
</reference>
<gene>
    <name evidence="2" type="ordered locus">BcerKBAB4_5534</name>
</gene>
<accession>A9VV84</accession>
<dbReference type="Proteomes" id="UP000002154">
    <property type="component" value="Plasmid pBWB401"/>
</dbReference>
<dbReference type="EMBL" id="CP000904">
    <property type="protein sequence ID" value="ABY46516.1"/>
    <property type="molecule type" value="Genomic_DNA"/>
</dbReference>